<sequence length="143" mass="15033">MLPHPESVLRDAIPVDLAAGLALSSTPGADRGTRLALALMRHMVQPVILMDPDGRVTQLNPAAQSLLMPGEPGRFGPGGRFWWQLWPHADGLALRGALAEAAGGETVRVTLDCRRAVASTAVLVPIEDAGGGVAKVMCLLRAR</sequence>
<evidence type="ECO:0000313" key="5">
    <source>
        <dbReference type="Proteomes" id="UP000182944"/>
    </source>
</evidence>
<evidence type="ECO:0000313" key="4">
    <source>
        <dbReference type="Proteomes" id="UP000029858"/>
    </source>
</evidence>
<name>A0A099GGK2_9RHOB</name>
<dbReference type="Pfam" id="PF08448">
    <property type="entry name" value="PAS_4"/>
    <property type="match status" value="1"/>
</dbReference>
<reference evidence="2 4" key="2">
    <citation type="submission" date="2014-10" db="EMBL/GenBank/DDBJ databases">
        <title>Paracoccus sanguinis sp. nov., isolated from clinical specimens of New York State patients.</title>
        <authorList>
            <person name="Mingle L.A."/>
            <person name="Cole J.A."/>
            <person name="Lapierre P."/>
            <person name="Musser K.A."/>
        </authorList>
    </citation>
    <scope>NUCLEOTIDE SEQUENCE [LARGE SCALE GENOMIC DNA]</scope>
    <source>
        <strain evidence="2 4">5503</strain>
    </source>
</reference>
<accession>A0A099G552</accession>
<reference evidence="5" key="3">
    <citation type="submission" date="2016-10" db="EMBL/GenBank/DDBJ databases">
        <authorList>
            <person name="Varghese N."/>
            <person name="Submissions S."/>
        </authorList>
    </citation>
    <scope>NUCLEOTIDE SEQUENCE [LARGE SCALE GENOMIC DNA]</scope>
    <source>
        <strain evidence="5">DSM 29303</strain>
    </source>
</reference>
<accession>A0A099GMI9</accession>
<protein>
    <submittedName>
        <fullName evidence="3">PAS fold-containing protein</fullName>
    </submittedName>
</protein>
<organism evidence="2 4">
    <name type="scientific">Paracoccus sanguinis</name>
    <dbReference type="NCBI Taxonomy" id="1545044"/>
    <lineage>
        <taxon>Bacteria</taxon>
        <taxon>Pseudomonadati</taxon>
        <taxon>Pseudomonadota</taxon>
        <taxon>Alphaproteobacteria</taxon>
        <taxon>Rhodobacterales</taxon>
        <taxon>Paracoccaceae</taxon>
        <taxon>Paracoccus</taxon>
    </lineage>
</organism>
<dbReference type="CDD" id="cd00130">
    <property type="entry name" value="PAS"/>
    <property type="match status" value="1"/>
</dbReference>
<keyword evidence="5" id="KW-1185">Reference proteome</keyword>
<dbReference type="EMBL" id="FNNA01000003">
    <property type="protein sequence ID" value="SDX21308.1"/>
    <property type="molecule type" value="Genomic_DNA"/>
</dbReference>
<proteinExistence type="predicted"/>
<dbReference type="InterPro" id="IPR035965">
    <property type="entry name" value="PAS-like_dom_sf"/>
</dbReference>
<feature type="domain" description="PAS fold-4" evidence="1">
    <location>
        <begin position="42"/>
        <end position="141"/>
    </location>
</feature>
<dbReference type="InterPro" id="IPR013656">
    <property type="entry name" value="PAS_4"/>
</dbReference>
<accession>A0A099GGK2</accession>
<reference evidence="2 4" key="1">
    <citation type="submission" date="2014-09" db="EMBL/GenBank/DDBJ databases">
        <authorList>
            <person name="McGinnis J.M."/>
            <person name="Wolfgang W.J."/>
        </authorList>
    </citation>
    <scope>NUCLEOTIDE SEQUENCE [LARGE SCALE GENOMIC DNA]</scope>
    <source>
        <strain evidence="2 4">5503</strain>
    </source>
</reference>
<evidence type="ECO:0000313" key="3">
    <source>
        <dbReference type="EMBL" id="SDX21308.1"/>
    </source>
</evidence>
<reference evidence="3" key="4">
    <citation type="submission" date="2016-10" db="EMBL/GenBank/DDBJ databases">
        <authorList>
            <person name="de Groot N.N."/>
        </authorList>
    </citation>
    <scope>NUCLEOTIDE SEQUENCE [LARGE SCALE GENOMIC DNA]</scope>
    <source>
        <strain evidence="3">DSM 29303</strain>
    </source>
</reference>
<evidence type="ECO:0000313" key="2">
    <source>
        <dbReference type="EMBL" id="KGJ23333.1"/>
    </source>
</evidence>
<evidence type="ECO:0000259" key="1">
    <source>
        <dbReference type="Pfam" id="PF08448"/>
    </source>
</evidence>
<dbReference type="Proteomes" id="UP000182944">
    <property type="component" value="Unassembled WGS sequence"/>
</dbReference>
<dbReference type="SUPFAM" id="SSF55785">
    <property type="entry name" value="PYP-like sensor domain (PAS domain)"/>
    <property type="match status" value="1"/>
</dbReference>
<dbReference type="Proteomes" id="UP000029858">
    <property type="component" value="Unassembled WGS sequence"/>
</dbReference>
<dbReference type="RefSeq" id="WP_036700691.1">
    <property type="nucleotide sequence ID" value="NZ_CP051542.1"/>
</dbReference>
<dbReference type="EMBL" id="JRKQ01000007">
    <property type="protein sequence ID" value="KGJ23333.1"/>
    <property type="molecule type" value="Genomic_DNA"/>
</dbReference>
<dbReference type="Gene3D" id="3.30.450.20">
    <property type="entry name" value="PAS domain"/>
    <property type="match status" value="1"/>
</dbReference>
<gene>
    <name evidence="2" type="ORF">IX56_02820</name>
    <name evidence="3" type="ORF">SAMN05444276_103241</name>
</gene>
<dbReference type="AlphaFoldDB" id="A0A099GGK2"/>
<dbReference type="InterPro" id="IPR000014">
    <property type="entry name" value="PAS"/>
</dbReference>